<reference evidence="2" key="1">
    <citation type="submission" date="2018-06" db="EMBL/GenBank/DDBJ databases">
        <authorList>
            <person name="Zhirakovskaya E."/>
        </authorList>
    </citation>
    <scope>NUCLEOTIDE SEQUENCE [LARGE SCALE GENOMIC DNA]</scope>
</reference>
<keyword evidence="2" id="KW-1185">Reference proteome</keyword>
<evidence type="ECO:0000313" key="2">
    <source>
        <dbReference type="Proteomes" id="UP000259472"/>
    </source>
</evidence>
<dbReference type="GeneID" id="60321667"/>
<name>A0A345KV55_9CAUD</name>
<gene>
    <name evidence="1" type="primary">71</name>
    <name evidence="1" type="ORF">SEA_AMINAY_71</name>
</gene>
<accession>A0A345KV55</accession>
<evidence type="ECO:0000313" key="1">
    <source>
        <dbReference type="EMBL" id="AXH46907.1"/>
    </source>
</evidence>
<dbReference type="EMBL" id="MH509442">
    <property type="protein sequence ID" value="AXH46907.1"/>
    <property type="molecule type" value="Genomic_DNA"/>
</dbReference>
<dbReference type="RefSeq" id="YP_009950221.1">
    <property type="nucleotide sequence ID" value="NC_051588.1"/>
</dbReference>
<proteinExistence type="predicted"/>
<organism evidence="1 2">
    <name type="scientific">Mycobacterium phage Aminay</name>
    <dbReference type="NCBI Taxonomy" id="2250291"/>
    <lineage>
        <taxon>Viruses</taxon>
        <taxon>Duplodnaviria</taxon>
        <taxon>Heunggongvirae</taxon>
        <taxon>Uroviricota</taxon>
        <taxon>Caudoviricetes</taxon>
        <taxon>Weiservirinae</taxon>
        <taxon>Aminayvirus</taxon>
        <taxon>Aminayvirus aminay</taxon>
    </lineage>
</organism>
<protein>
    <submittedName>
        <fullName evidence="1">Uncharacterized protein</fullName>
    </submittedName>
</protein>
<sequence>MARGECLIDTPMKPASCRRCGGQVLAGYVSGTATQLDPARISAAGEFVATAAGVLTYEIDESSVRFGRIARMRLAYKIRKGWPAERFVHARHRCGFVWPPALLDDRPEFSATRFPPQPIECPF</sequence>
<dbReference type="KEGG" id="vg:60321667"/>
<dbReference type="Proteomes" id="UP000259472">
    <property type="component" value="Segment"/>
</dbReference>